<dbReference type="PROSITE" id="PS50011">
    <property type="entry name" value="PROTEIN_KINASE_DOM"/>
    <property type="match status" value="1"/>
</dbReference>
<evidence type="ECO:0000256" key="14">
    <source>
        <dbReference type="ARBA" id="ARBA00023136"/>
    </source>
</evidence>
<accession>A0A251PIE9</accession>
<reference evidence="22" key="2">
    <citation type="submission" date="2016-12" db="EMBL/GenBank/DDBJ databases">
        <title>WGS assembly of Prunus persica.</title>
        <authorList>
            <person name="Verde I."/>
            <person name="Jenkins J."/>
            <person name="Dondini L."/>
            <person name="Micali S."/>
            <person name="Pagliarani G."/>
            <person name="Vendramin E."/>
            <person name="Paris R."/>
            <person name="Aramini V."/>
            <person name="Gazza L."/>
            <person name="Rossini L."/>
            <person name="Bassi D."/>
            <person name="Troggio M."/>
            <person name="Shu S."/>
            <person name="Grimwood J.H."/>
            <person name="Tartarini S."/>
            <person name="Dettori M.T."/>
            <person name="Schmutz J."/>
        </authorList>
    </citation>
    <scope>NUCLEOTIDE SEQUENCE</scope>
</reference>
<keyword evidence="7 20" id="KW-0812">Transmembrane</keyword>
<keyword evidence="8" id="KW-0732">Signal</keyword>
<dbReference type="Gene3D" id="3.80.10.10">
    <property type="entry name" value="Ribonuclease Inhibitor"/>
    <property type="match status" value="3"/>
</dbReference>
<dbReference type="InterPro" id="IPR008271">
    <property type="entry name" value="Ser/Thr_kinase_AS"/>
</dbReference>
<feature type="transmembrane region" description="Helical" evidence="20">
    <location>
        <begin position="557"/>
        <end position="579"/>
    </location>
</feature>
<dbReference type="InterPro" id="IPR017441">
    <property type="entry name" value="Protein_kinase_ATP_BS"/>
</dbReference>
<evidence type="ECO:0000256" key="20">
    <source>
        <dbReference type="SAM" id="Phobius"/>
    </source>
</evidence>
<keyword evidence="9" id="KW-0677">Repeat</keyword>
<evidence type="ECO:0000313" key="22">
    <source>
        <dbReference type="EMBL" id="ONI10820.1"/>
    </source>
</evidence>
<keyword evidence="6" id="KW-0808">Transferase</keyword>
<dbReference type="InterPro" id="IPR001245">
    <property type="entry name" value="Ser-Thr/Tyr_kinase_cat_dom"/>
</dbReference>
<dbReference type="Gramene" id="ONI10818">
    <property type="protein sequence ID" value="ONI10818"/>
    <property type="gene ID" value="PRUPE_4G069700"/>
</dbReference>
<evidence type="ECO:0000256" key="3">
    <source>
        <dbReference type="ARBA" id="ARBA00022527"/>
    </source>
</evidence>
<comment type="subcellular location">
    <subcellularLocation>
        <location evidence="1">Membrane</location>
        <topology evidence="1">Single-pass type I membrane protein</topology>
    </subcellularLocation>
</comment>
<dbReference type="SMART" id="SM00220">
    <property type="entry name" value="S_TKc"/>
    <property type="match status" value="1"/>
</dbReference>
<dbReference type="GO" id="GO:0004674">
    <property type="term" value="F:protein serine/threonine kinase activity"/>
    <property type="evidence" value="ECO:0007669"/>
    <property type="project" value="UniProtKB-KW"/>
</dbReference>
<dbReference type="InterPro" id="IPR001611">
    <property type="entry name" value="Leu-rich_rpt"/>
</dbReference>
<evidence type="ECO:0000256" key="12">
    <source>
        <dbReference type="ARBA" id="ARBA00022840"/>
    </source>
</evidence>
<dbReference type="Pfam" id="PF13855">
    <property type="entry name" value="LRR_8"/>
    <property type="match status" value="1"/>
</dbReference>
<comment type="catalytic activity">
    <reaction evidence="18">
        <text>L-seryl-[protein] + ATP = O-phospho-L-seryl-[protein] + ADP + H(+)</text>
        <dbReference type="Rhea" id="RHEA:17989"/>
        <dbReference type="Rhea" id="RHEA-COMP:9863"/>
        <dbReference type="Rhea" id="RHEA-COMP:11604"/>
        <dbReference type="ChEBI" id="CHEBI:15378"/>
        <dbReference type="ChEBI" id="CHEBI:29999"/>
        <dbReference type="ChEBI" id="CHEBI:30616"/>
        <dbReference type="ChEBI" id="CHEBI:83421"/>
        <dbReference type="ChEBI" id="CHEBI:456216"/>
        <dbReference type="EC" id="2.7.11.1"/>
    </reaction>
</comment>
<keyword evidence="4" id="KW-0597">Phosphoprotein</keyword>
<evidence type="ECO:0000256" key="4">
    <source>
        <dbReference type="ARBA" id="ARBA00022553"/>
    </source>
</evidence>
<dbReference type="FunFam" id="2.60.120.430:FF:000004">
    <property type="entry name" value="Putative leucine-rich repeat receptor-like serine/threonine-protein kinase"/>
    <property type="match status" value="1"/>
</dbReference>
<dbReference type="InterPro" id="IPR051824">
    <property type="entry name" value="LRR_Rcpt-Like_S/T_Kinase"/>
</dbReference>
<protein>
    <recommendedName>
        <fullName evidence="2">non-specific serine/threonine protein kinase</fullName>
        <ecNumber evidence="2">2.7.11.1</ecNumber>
    </recommendedName>
</protein>
<proteinExistence type="predicted"/>
<evidence type="ECO:0000256" key="5">
    <source>
        <dbReference type="ARBA" id="ARBA00022614"/>
    </source>
</evidence>
<evidence type="ECO:0000259" key="21">
    <source>
        <dbReference type="PROSITE" id="PS50011"/>
    </source>
</evidence>
<evidence type="ECO:0000256" key="18">
    <source>
        <dbReference type="ARBA" id="ARBA00048679"/>
    </source>
</evidence>
<dbReference type="EMBL" id="CM007654">
    <property type="protein sequence ID" value="ONI10820.1"/>
    <property type="molecule type" value="Genomic_DNA"/>
</dbReference>
<keyword evidence="3" id="KW-0723">Serine/threonine-protein kinase</keyword>
<dbReference type="EMBL" id="CM007654">
    <property type="protein sequence ID" value="ONI10818.1"/>
    <property type="molecule type" value="Genomic_DNA"/>
</dbReference>
<dbReference type="Gene3D" id="1.10.510.10">
    <property type="entry name" value="Transferase(Phosphotransferase) domain 1"/>
    <property type="match status" value="1"/>
</dbReference>
<evidence type="ECO:0000256" key="1">
    <source>
        <dbReference type="ARBA" id="ARBA00004479"/>
    </source>
</evidence>
<dbReference type="FunFam" id="3.80.10.10:FF:000383">
    <property type="entry name" value="Leucine-rich repeat receptor protein kinase EMS1"/>
    <property type="match status" value="1"/>
</dbReference>
<name>A0A251PIE9_PRUPE</name>
<evidence type="ECO:0000256" key="13">
    <source>
        <dbReference type="ARBA" id="ARBA00022989"/>
    </source>
</evidence>
<evidence type="ECO:0000256" key="19">
    <source>
        <dbReference type="PROSITE-ProRule" id="PRU10141"/>
    </source>
</evidence>
<dbReference type="SUPFAM" id="SSF52058">
    <property type="entry name" value="L domain-like"/>
    <property type="match status" value="1"/>
</dbReference>
<dbReference type="EC" id="2.7.11.1" evidence="2"/>
<dbReference type="FunFam" id="3.30.200.20:FF:000217">
    <property type="entry name" value="probable LRR receptor-like serine/threonine-protein kinase At1g53430"/>
    <property type="match status" value="1"/>
</dbReference>
<organism evidence="22 23">
    <name type="scientific">Prunus persica</name>
    <name type="common">Peach</name>
    <name type="synonym">Amygdalus persica</name>
    <dbReference type="NCBI Taxonomy" id="3760"/>
    <lineage>
        <taxon>Eukaryota</taxon>
        <taxon>Viridiplantae</taxon>
        <taxon>Streptophyta</taxon>
        <taxon>Embryophyta</taxon>
        <taxon>Tracheophyta</taxon>
        <taxon>Spermatophyta</taxon>
        <taxon>Magnoliopsida</taxon>
        <taxon>eudicotyledons</taxon>
        <taxon>Gunneridae</taxon>
        <taxon>Pentapetalae</taxon>
        <taxon>rosids</taxon>
        <taxon>fabids</taxon>
        <taxon>Rosales</taxon>
        <taxon>Rosaceae</taxon>
        <taxon>Amygdaloideae</taxon>
        <taxon>Amygdaleae</taxon>
        <taxon>Prunus</taxon>
    </lineage>
</organism>
<evidence type="ECO:0000256" key="15">
    <source>
        <dbReference type="ARBA" id="ARBA00023170"/>
    </source>
</evidence>
<dbReference type="Gene3D" id="3.30.200.20">
    <property type="entry name" value="Phosphorylase Kinase, domain 1"/>
    <property type="match status" value="1"/>
</dbReference>
<dbReference type="Proteomes" id="UP000006882">
    <property type="component" value="Chromosome G4"/>
</dbReference>
<dbReference type="InterPro" id="IPR000719">
    <property type="entry name" value="Prot_kinase_dom"/>
</dbReference>
<dbReference type="AlphaFoldDB" id="A0A251PIE9"/>
<dbReference type="Gramene" id="ONI10820">
    <property type="protein sequence ID" value="ONI10820"/>
    <property type="gene ID" value="PRUPE_4G069700"/>
</dbReference>
<comment type="catalytic activity">
    <reaction evidence="17">
        <text>L-threonyl-[protein] + ATP = O-phospho-L-threonyl-[protein] + ADP + H(+)</text>
        <dbReference type="Rhea" id="RHEA:46608"/>
        <dbReference type="Rhea" id="RHEA-COMP:11060"/>
        <dbReference type="Rhea" id="RHEA-COMP:11605"/>
        <dbReference type="ChEBI" id="CHEBI:15378"/>
        <dbReference type="ChEBI" id="CHEBI:30013"/>
        <dbReference type="ChEBI" id="CHEBI:30616"/>
        <dbReference type="ChEBI" id="CHEBI:61977"/>
        <dbReference type="ChEBI" id="CHEBI:456216"/>
        <dbReference type="EC" id="2.7.11.1"/>
    </reaction>
</comment>
<keyword evidence="14 20" id="KW-0472">Membrane</keyword>
<evidence type="ECO:0000256" key="16">
    <source>
        <dbReference type="ARBA" id="ARBA00023180"/>
    </source>
</evidence>
<dbReference type="InterPro" id="IPR011009">
    <property type="entry name" value="Kinase-like_dom_sf"/>
</dbReference>
<dbReference type="Gramene" id="ONI10819">
    <property type="protein sequence ID" value="ONI10819"/>
    <property type="gene ID" value="PRUPE_4G069700"/>
</dbReference>
<keyword evidence="5" id="KW-0433">Leucine-rich repeat</keyword>
<evidence type="ECO:0000256" key="8">
    <source>
        <dbReference type="ARBA" id="ARBA00022729"/>
    </source>
</evidence>
<dbReference type="InterPro" id="IPR021720">
    <property type="entry name" value="Malectin_dom"/>
</dbReference>
<dbReference type="CDD" id="cd14066">
    <property type="entry name" value="STKc_IRAK"/>
    <property type="match status" value="1"/>
</dbReference>
<keyword evidence="23" id="KW-1185">Reference proteome</keyword>
<keyword evidence="12 19" id="KW-0067">ATP-binding</keyword>
<keyword evidence="10 19" id="KW-0547">Nucleotide-binding</keyword>
<keyword evidence="16" id="KW-0325">Glycoprotein</keyword>
<dbReference type="PROSITE" id="PS00107">
    <property type="entry name" value="PROTEIN_KINASE_ATP"/>
    <property type="match status" value="1"/>
</dbReference>
<evidence type="ECO:0000256" key="17">
    <source>
        <dbReference type="ARBA" id="ARBA00047899"/>
    </source>
</evidence>
<gene>
    <name evidence="22" type="ORF">PRUPE_4G069700</name>
</gene>
<evidence type="ECO:0000256" key="7">
    <source>
        <dbReference type="ARBA" id="ARBA00022692"/>
    </source>
</evidence>
<dbReference type="Pfam" id="PF07714">
    <property type="entry name" value="PK_Tyr_Ser-Thr"/>
    <property type="match status" value="1"/>
</dbReference>
<dbReference type="InterPro" id="IPR032675">
    <property type="entry name" value="LRR_dom_sf"/>
</dbReference>
<evidence type="ECO:0000313" key="23">
    <source>
        <dbReference type="Proteomes" id="UP000006882"/>
    </source>
</evidence>
<dbReference type="PANTHER" id="PTHR48006">
    <property type="entry name" value="LEUCINE-RICH REPEAT-CONTAINING PROTEIN DDB_G0281931-RELATED"/>
    <property type="match status" value="1"/>
</dbReference>
<keyword evidence="15" id="KW-0675">Receptor</keyword>
<feature type="domain" description="Protein kinase" evidence="21">
    <location>
        <begin position="615"/>
        <end position="892"/>
    </location>
</feature>
<evidence type="ECO:0000256" key="11">
    <source>
        <dbReference type="ARBA" id="ARBA00022777"/>
    </source>
</evidence>
<sequence>MAESPDISKLIFFFSYVVVLTLLMYIGPTKSQAQAGTLADDEVDALREIAEQLNKKDWNFSDPCSNVPTFSTPHTDQYNNTLICNCSFTGNVCHIQSMYLTGQELDGVLPPALVKLTYLKEVILGQNYLSGSIPREWTSTKLEFLVLSVNNLSGPIPGYLGSITTLRALALESNLFSGTVPPELGKLVNLEMLYLRANNLTGELPLALTNLTKLKVLQIGSNNFTGRIPDYFQSWKELRMLEMQASGLEGPLPSSLSALNNMKDLDLSFNRLEGSIPNLADIMQLATIYLTSNLLTGLPEWIRNRDSRYNIDLSYNKFSGNSVPTNCRETFNVFRSVSRQNNSILSNCLSPCSKDQYSLHLNCGGNQTTVGNIKYDADEASGGAAKFFQGSANWGFSSTGDFADVWSSDKDYIANNISVLRVDNSELYRTARLSPLSLTYYARCLANGNYTVKLHFAEIVLRDNRSYYGVGRRMFDVYIQEKRVLKDFDIKKEAQGVDKEVIKVFKAVVSVKTLEIRFQWAGKGTTNVPKSGVYGSLISAISVQSDFKRPDDSKTKIFIVIGVVSALCLIFATFGILWLKGCFGGKTSREEVLRGFDLQTGFFRFKQIKAATNNFDAANKLGEGGFGAVYKGELLDGTIIAVKQLSSKSKQGNREFVNEIGMISALQHPNLVKLYGCCIEGNQLLLVYEYMANNSLAHTLFGPEEGLKKLDWHTRQKICVGIARGLAYLHEESALKIVHRDIKTNNILLDEDLNPKISDFGLAKLDEEEKTHISTRVAGTIGYMAPEYALWGYLTDKADVYSFGVVALELLSGKNNIKYRPNENFVCLLDWALVLQQKGNLMELVDPKLGSQFNKEEAMRMIKVALLCANPSPALRPTMSAVVSMLEGQTIVHEVKINPSIYGDELGFKAFTEDSDIDHSSYDETRSLIYSSNEKWTASTSSSV</sequence>
<dbReference type="Gene3D" id="2.60.120.430">
    <property type="entry name" value="Galactose-binding lectin"/>
    <property type="match status" value="1"/>
</dbReference>
<dbReference type="SUPFAM" id="SSF56112">
    <property type="entry name" value="Protein kinase-like (PK-like)"/>
    <property type="match status" value="1"/>
</dbReference>
<feature type="transmembrane region" description="Helical" evidence="20">
    <location>
        <begin position="7"/>
        <end position="27"/>
    </location>
</feature>
<dbReference type="PANTHER" id="PTHR48006:SF66">
    <property type="entry name" value="PROTEIN KINASE DOMAIN-CONTAINING PROTEIN"/>
    <property type="match status" value="1"/>
</dbReference>
<dbReference type="GO" id="GO:0016020">
    <property type="term" value="C:membrane"/>
    <property type="evidence" value="ECO:0007669"/>
    <property type="project" value="UniProtKB-SubCell"/>
</dbReference>
<dbReference type="EMBL" id="CM007654">
    <property type="protein sequence ID" value="ONI10819.1"/>
    <property type="molecule type" value="Genomic_DNA"/>
</dbReference>
<dbReference type="PROSITE" id="PS00108">
    <property type="entry name" value="PROTEIN_KINASE_ST"/>
    <property type="match status" value="1"/>
</dbReference>
<keyword evidence="13 20" id="KW-1133">Transmembrane helix</keyword>
<evidence type="ECO:0000256" key="6">
    <source>
        <dbReference type="ARBA" id="ARBA00022679"/>
    </source>
</evidence>
<dbReference type="GO" id="GO:0005524">
    <property type="term" value="F:ATP binding"/>
    <property type="evidence" value="ECO:0007669"/>
    <property type="project" value="UniProtKB-UniRule"/>
</dbReference>
<dbReference type="Pfam" id="PF11721">
    <property type="entry name" value="Malectin"/>
    <property type="match status" value="1"/>
</dbReference>
<evidence type="ECO:0000256" key="2">
    <source>
        <dbReference type="ARBA" id="ARBA00012513"/>
    </source>
</evidence>
<evidence type="ECO:0000256" key="10">
    <source>
        <dbReference type="ARBA" id="ARBA00022741"/>
    </source>
</evidence>
<dbReference type="FunFam" id="1.10.510.10:FF:000044">
    <property type="entry name" value="Putative LRR receptor-like serine/threonine-protein kinase"/>
    <property type="match status" value="1"/>
</dbReference>
<keyword evidence="11" id="KW-0418">Kinase</keyword>
<evidence type="ECO:0000256" key="9">
    <source>
        <dbReference type="ARBA" id="ARBA00022737"/>
    </source>
</evidence>
<reference evidence="22 23" key="1">
    <citation type="journal article" date="2013" name="Nat. Genet.">
        <title>The high-quality draft genome of peach (Prunus persica) identifies unique patterns of genetic diversity, domestication and genome evolution.</title>
        <authorList>
            <consortium name="International Peach Genome Initiative"/>
            <person name="Verde I."/>
            <person name="Abbott A.G."/>
            <person name="Scalabrin S."/>
            <person name="Jung S."/>
            <person name="Shu S."/>
            <person name="Marroni F."/>
            <person name="Zhebentyayeva T."/>
            <person name="Dettori M.T."/>
            <person name="Grimwood J."/>
            <person name="Cattonaro F."/>
            <person name="Zuccolo A."/>
            <person name="Rossini L."/>
            <person name="Jenkins J."/>
            <person name="Vendramin E."/>
            <person name="Meisel L.A."/>
            <person name="Decroocq V."/>
            <person name="Sosinski B."/>
            <person name="Prochnik S."/>
            <person name="Mitros T."/>
            <person name="Policriti A."/>
            <person name="Cipriani G."/>
            <person name="Dondini L."/>
            <person name="Ficklin S."/>
            <person name="Goodstein D.M."/>
            <person name="Xuan P."/>
            <person name="Del Fabbro C."/>
            <person name="Aramini V."/>
            <person name="Copetti D."/>
            <person name="Gonzalez S."/>
            <person name="Horner D.S."/>
            <person name="Falchi R."/>
            <person name="Lucas S."/>
            <person name="Mica E."/>
            <person name="Maldonado J."/>
            <person name="Lazzari B."/>
            <person name="Bielenberg D."/>
            <person name="Pirona R."/>
            <person name="Miculan M."/>
            <person name="Barakat A."/>
            <person name="Testolin R."/>
            <person name="Stella A."/>
            <person name="Tartarini S."/>
            <person name="Tonutti P."/>
            <person name="Arus P."/>
            <person name="Orellana A."/>
            <person name="Wells C."/>
            <person name="Main D."/>
            <person name="Vizzotto G."/>
            <person name="Silva H."/>
            <person name="Salamini F."/>
            <person name="Schmutz J."/>
            <person name="Morgante M."/>
            <person name="Rokhsar D.S."/>
        </authorList>
    </citation>
    <scope>NUCLEOTIDE SEQUENCE [LARGE SCALE GENOMIC DNA]</scope>
    <source>
        <strain evidence="23">cv. Nemared</strain>
    </source>
</reference>
<feature type="binding site" evidence="19">
    <location>
        <position position="643"/>
    </location>
    <ligand>
        <name>ATP</name>
        <dbReference type="ChEBI" id="CHEBI:30616"/>
    </ligand>
</feature>